<dbReference type="PIRSF" id="PIRSF018266">
    <property type="entry name" value="FecR"/>
    <property type="match status" value="1"/>
</dbReference>
<dbReference type="Proteomes" id="UP000594778">
    <property type="component" value="Chromosome"/>
</dbReference>
<reference evidence="4 5" key="1">
    <citation type="submission" date="2020-12" db="EMBL/GenBank/DDBJ databases">
        <title>FDA dAtabase for Regulatory Grade micrObial Sequences (FDA-ARGOS): Supporting development and validation of Infectious Disease Dx tests.</title>
        <authorList>
            <person name="Sproer C."/>
            <person name="Gronow S."/>
            <person name="Severitt S."/>
            <person name="Schroder I."/>
            <person name="Tallon L."/>
            <person name="Sadzewicz L."/>
            <person name="Zhao X."/>
            <person name="Boylan J."/>
            <person name="Ott S."/>
            <person name="Bowen H."/>
            <person name="Vavikolanu K."/>
            <person name="Mehta A."/>
            <person name="Aluvathingal J."/>
            <person name="Nadendla S."/>
            <person name="Lowell S."/>
            <person name="Myers T."/>
            <person name="Yan Y."/>
            <person name="Sichtig H."/>
        </authorList>
    </citation>
    <scope>NUCLEOTIDE SEQUENCE [LARGE SCALE GENOMIC DNA]</scope>
    <source>
        <strain evidence="4 5">FDAARGOS_909</strain>
    </source>
</reference>
<name>A0A7T2S9P9_DELAC</name>
<dbReference type="PANTHER" id="PTHR30273:SF2">
    <property type="entry name" value="PROTEIN FECR"/>
    <property type="match status" value="1"/>
</dbReference>
<feature type="domain" description="FecR N-terminal" evidence="3">
    <location>
        <begin position="16"/>
        <end position="58"/>
    </location>
</feature>
<accession>A0A7T2S9P9</accession>
<dbReference type="InterPro" id="IPR006860">
    <property type="entry name" value="FecR"/>
</dbReference>
<dbReference type="InterPro" id="IPR012373">
    <property type="entry name" value="Ferrdict_sens_TM"/>
</dbReference>
<dbReference type="Pfam" id="PF04773">
    <property type="entry name" value="FecR"/>
    <property type="match status" value="1"/>
</dbReference>
<protein>
    <submittedName>
        <fullName evidence="4">FecR domain-containing protein</fullName>
    </submittedName>
</protein>
<evidence type="ECO:0000259" key="3">
    <source>
        <dbReference type="Pfam" id="PF16220"/>
    </source>
</evidence>
<dbReference type="PANTHER" id="PTHR30273">
    <property type="entry name" value="PERIPLASMIC SIGNAL SENSOR AND SIGMA FACTOR ACTIVATOR FECR-RELATED"/>
    <property type="match status" value="1"/>
</dbReference>
<evidence type="ECO:0000313" key="5">
    <source>
        <dbReference type="Proteomes" id="UP000594778"/>
    </source>
</evidence>
<evidence type="ECO:0000256" key="1">
    <source>
        <dbReference type="SAM" id="MobiDB-lite"/>
    </source>
</evidence>
<dbReference type="EMBL" id="CP065668">
    <property type="protein sequence ID" value="QPS11522.1"/>
    <property type="molecule type" value="Genomic_DNA"/>
</dbReference>
<dbReference type="Gene3D" id="2.60.120.1440">
    <property type="match status" value="1"/>
</dbReference>
<organism evidence="4 5">
    <name type="scientific">Delftia acidovorans</name>
    <name type="common">Pseudomonas acidovorans</name>
    <name type="synonym">Comamonas acidovorans</name>
    <dbReference type="NCBI Taxonomy" id="80866"/>
    <lineage>
        <taxon>Bacteria</taxon>
        <taxon>Pseudomonadati</taxon>
        <taxon>Pseudomonadota</taxon>
        <taxon>Betaproteobacteria</taxon>
        <taxon>Burkholderiales</taxon>
        <taxon>Comamonadaceae</taxon>
        <taxon>Delftia</taxon>
    </lineage>
</organism>
<evidence type="ECO:0000259" key="2">
    <source>
        <dbReference type="Pfam" id="PF04773"/>
    </source>
</evidence>
<proteinExistence type="predicted"/>
<feature type="region of interest" description="Disordered" evidence="1">
    <location>
        <begin position="224"/>
        <end position="245"/>
    </location>
</feature>
<dbReference type="GO" id="GO:0016989">
    <property type="term" value="F:sigma factor antagonist activity"/>
    <property type="evidence" value="ECO:0007669"/>
    <property type="project" value="TreeGrafter"/>
</dbReference>
<gene>
    <name evidence="4" type="ORF">I6G66_20670</name>
</gene>
<feature type="domain" description="FecR protein" evidence="2">
    <location>
        <begin position="119"/>
        <end position="212"/>
    </location>
</feature>
<evidence type="ECO:0000313" key="4">
    <source>
        <dbReference type="EMBL" id="QPS11522.1"/>
    </source>
</evidence>
<dbReference type="InterPro" id="IPR032623">
    <property type="entry name" value="FecR_N"/>
</dbReference>
<dbReference type="AlphaFoldDB" id="A0A7T2S9P9"/>
<sequence>MMADPAAAPIPPEVARQAVHWLLELGLEPGPGTEQLHRQWQIWLAADPLHAQAWQRIAGIDGQLRGLPPAVALQTLAARGMGRRHAVRLAVLLAGGAGGLLAARYTAPGERAWQQWAADLSTATGQRREAVLADGTRLMLNTASAVDLRYSESERLIVLRAGEILVQSASDTAHRPLRVRTAEGTVRAIGTRFTVRQHEGATAVAVLQGAVELQPLHGTAAASRLSAGEQGRFTGTRTSPATPLPDSAGAWSEGMLVADDMPLEDFIAELARHRPGLLRCTPEAGRLRVSGAYPLADTDRVLAALTHTLPVQVRSRTGWWVTVELSD</sequence>
<dbReference type="Pfam" id="PF16220">
    <property type="entry name" value="DUF4880"/>
    <property type="match status" value="1"/>
</dbReference>